<reference evidence="1 2" key="1">
    <citation type="submission" date="2015-07" db="EMBL/GenBank/DDBJ databases">
        <title>Emmonsia species relationships and genome sequence.</title>
        <authorList>
            <person name="Cuomo C.A."/>
            <person name="Schwartz I.S."/>
            <person name="Kenyon C."/>
            <person name="de Hoog G.S."/>
            <person name="Govender N.P."/>
            <person name="Botha A."/>
            <person name="Moreno L."/>
            <person name="de Vries M."/>
            <person name="Munoz J.F."/>
            <person name="Stielow J.B."/>
        </authorList>
    </citation>
    <scope>NUCLEOTIDE SEQUENCE [LARGE SCALE GENOMIC DNA]</scope>
    <source>
        <strain evidence="1 2">CBS 136260</strain>
    </source>
</reference>
<name>A0A1B7NXH7_9EURO</name>
<keyword evidence="2" id="KW-1185">Reference proteome</keyword>
<organism evidence="1 2">
    <name type="scientific">Emergomyces africanus</name>
    <dbReference type="NCBI Taxonomy" id="1955775"/>
    <lineage>
        <taxon>Eukaryota</taxon>
        <taxon>Fungi</taxon>
        <taxon>Dikarya</taxon>
        <taxon>Ascomycota</taxon>
        <taxon>Pezizomycotina</taxon>
        <taxon>Eurotiomycetes</taxon>
        <taxon>Eurotiomycetidae</taxon>
        <taxon>Onygenales</taxon>
        <taxon>Ajellomycetaceae</taxon>
        <taxon>Emergomyces</taxon>
    </lineage>
</organism>
<evidence type="ECO:0000313" key="1">
    <source>
        <dbReference type="EMBL" id="OAX81476.1"/>
    </source>
</evidence>
<sequence>MAPSRSRRYTENGQGHLLMKPDAPIIIPENEAEAYGIQQGQVKRKEEQGGGFYTNV</sequence>
<dbReference type="OrthoDB" id="3687641at2759"/>
<dbReference type="EMBL" id="LGUA01000468">
    <property type="protein sequence ID" value="OAX81476.1"/>
    <property type="molecule type" value="Genomic_DNA"/>
</dbReference>
<dbReference type="Proteomes" id="UP000091918">
    <property type="component" value="Unassembled WGS sequence"/>
</dbReference>
<gene>
    <name evidence="1" type="ORF">ACJ72_04181</name>
</gene>
<dbReference type="AlphaFoldDB" id="A0A1B7NXH7"/>
<protein>
    <submittedName>
        <fullName evidence="1">Uncharacterized protein</fullName>
    </submittedName>
</protein>
<evidence type="ECO:0000313" key="2">
    <source>
        <dbReference type="Proteomes" id="UP000091918"/>
    </source>
</evidence>
<accession>A0A1B7NXH7</accession>
<proteinExistence type="predicted"/>
<comment type="caution">
    <text evidence="1">The sequence shown here is derived from an EMBL/GenBank/DDBJ whole genome shotgun (WGS) entry which is preliminary data.</text>
</comment>